<protein>
    <recommendedName>
        <fullName evidence="4">Pxo1-15</fullName>
    </recommendedName>
</protein>
<dbReference type="AlphaFoldDB" id="V9W8U5"/>
<feature type="signal peptide" evidence="1">
    <location>
        <begin position="1"/>
        <end position="45"/>
    </location>
</feature>
<feature type="chain" id="PRO_5004782990" description="Pxo1-15" evidence="1">
    <location>
        <begin position="46"/>
        <end position="181"/>
    </location>
</feature>
<dbReference type="KEGG" id="plv:ERIC2_c37460"/>
<gene>
    <name evidence="2" type="ORF">ERIC2_c37460</name>
</gene>
<dbReference type="eggNOG" id="ENOG5032EU5">
    <property type="taxonomic scope" value="Bacteria"/>
</dbReference>
<sequence>MNQYVLIYLWIYRLYIRRTQAMKKKNTFLAGLSVLFLTVAVTAAAAEAPATNAVFPSTYSTSSEEIEITPMEVDKTWHDTANGGATVVRTFNINANYGHLKLFMQNHSTKPVTVNLEHSNTGLVYFSKTIPAGGSLTWKNFEQGFPQGMRIGDYKLTWSGGGTNVNGEYWGKAASQKIDLP</sequence>
<evidence type="ECO:0000313" key="3">
    <source>
        <dbReference type="Proteomes" id="UP000029431"/>
    </source>
</evidence>
<evidence type="ECO:0008006" key="4">
    <source>
        <dbReference type="Google" id="ProtNLM"/>
    </source>
</evidence>
<evidence type="ECO:0000256" key="1">
    <source>
        <dbReference type="SAM" id="SignalP"/>
    </source>
</evidence>
<organism evidence="2 3">
    <name type="scientific">Paenibacillus larvae subsp. larvae DSM 25430</name>
    <dbReference type="NCBI Taxonomy" id="697284"/>
    <lineage>
        <taxon>Bacteria</taxon>
        <taxon>Bacillati</taxon>
        <taxon>Bacillota</taxon>
        <taxon>Bacilli</taxon>
        <taxon>Bacillales</taxon>
        <taxon>Paenibacillaceae</taxon>
        <taxon>Paenibacillus</taxon>
    </lineage>
</organism>
<keyword evidence="3" id="KW-1185">Reference proteome</keyword>
<keyword evidence="1" id="KW-0732">Signal</keyword>
<proteinExistence type="predicted"/>
<dbReference type="HOGENOM" id="CLU_1487651_0_0_9"/>
<dbReference type="EMBL" id="CP003355">
    <property type="protein sequence ID" value="AHD07456.1"/>
    <property type="molecule type" value="Genomic_DNA"/>
</dbReference>
<reference evidence="2 3" key="1">
    <citation type="journal article" date="2014" name="PLoS ONE">
        <title>How to Kill the Honey Bee Larva: Genomic Potential and Virulence Mechanisms of Paenibacillus larvae.</title>
        <authorList>
            <person name="Djukic M."/>
            <person name="Brzuszkiewicz E."/>
            <person name="Funfhaus A."/>
            <person name="Voss J."/>
            <person name="Gollnow K."/>
            <person name="Poppinga L."/>
            <person name="Liesegang H."/>
            <person name="Garcia-Gonzalez E."/>
            <person name="Genersch E."/>
            <person name="Daniel R."/>
        </authorList>
    </citation>
    <scope>NUCLEOTIDE SEQUENCE [LARGE SCALE GENOMIC DNA]</scope>
    <source>
        <strain evidence="2 3">DSM 25430</strain>
    </source>
</reference>
<dbReference type="Proteomes" id="UP000029431">
    <property type="component" value="Chromosome"/>
</dbReference>
<accession>V9W8U5</accession>
<name>V9W8U5_9BACL</name>
<evidence type="ECO:0000313" key="2">
    <source>
        <dbReference type="EMBL" id="AHD07456.1"/>
    </source>
</evidence>